<organism evidence="1">
    <name type="scientific">Sesamum radiatum</name>
    <name type="common">Black benniseed</name>
    <dbReference type="NCBI Taxonomy" id="300843"/>
    <lineage>
        <taxon>Eukaryota</taxon>
        <taxon>Viridiplantae</taxon>
        <taxon>Streptophyta</taxon>
        <taxon>Embryophyta</taxon>
        <taxon>Tracheophyta</taxon>
        <taxon>Spermatophyta</taxon>
        <taxon>Magnoliopsida</taxon>
        <taxon>eudicotyledons</taxon>
        <taxon>Gunneridae</taxon>
        <taxon>Pentapetalae</taxon>
        <taxon>asterids</taxon>
        <taxon>lamiids</taxon>
        <taxon>Lamiales</taxon>
        <taxon>Pedaliaceae</taxon>
        <taxon>Sesamum</taxon>
    </lineage>
</organism>
<dbReference type="EMBL" id="JACGWJ010000029">
    <property type="protein sequence ID" value="KAL0303256.1"/>
    <property type="molecule type" value="Genomic_DNA"/>
</dbReference>
<comment type="caution">
    <text evidence="1">The sequence shown here is derived from an EMBL/GenBank/DDBJ whole genome shotgun (WGS) entry which is preliminary data.</text>
</comment>
<accession>A0AAW2K8U8</accession>
<name>A0AAW2K8U8_SESRA</name>
<protein>
    <submittedName>
        <fullName evidence="1">Uncharacterized protein</fullName>
    </submittedName>
</protein>
<gene>
    <name evidence="1" type="ORF">Sradi_6193700</name>
</gene>
<reference evidence="1" key="1">
    <citation type="submission" date="2020-06" db="EMBL/GenBank/DDBJ databases">
        <authorList>
            <person name="Li T."/>
            <person name="Hu X."/>
            <person name="Zhang T."/>
            <person name="Song X."/>
            <person name="Zhang H."/>
            <person name="Dai N."/>
            <person name="Sheng W."/>
            <person name="Hou X."/>
            <person name="Wei L."/>
        </authorList>
    </citation>
    <scope>NUCLEOTIDE SEQUENCE</scope>
    <source>
        <strain evidence="1">G02</strain>
        <tissue evidence="1">Leaf</tissue>
    </source>
</reference>
<sequence>MTEGSSVREHGVMMLSLVEKLRDLQANFEEEETYNMNGHQESLHELINMLVQYEATIKISGPLRLQPLRRRARLPDTRRGRRMRHLLLLLALRVLLLHC</sequence>
<reference evidence="1" key="2">
    <citation type="journal article" date="2024" name="Plant">
        <title>Genomic evolution and insights into agronomic trait innovations of Sesamum species.</title>
        <authorList>
            <person name="Miao H."/>
            <person name="Wang L."/>
            <person name="Qu L."/>
            <person name="Liu H."/>
            <person name="Sun Y."/>
            <person name="Le M."/>
            <person name="Wang Q."/>
            <person name="Wei S."/>
            <person name="Zheng Y."/>
            <person name="Lin W."/>
            <person name="Duan Y."/>
            <person name="Cao H."/>
            <person name="Xiong S."/>
            <person name="Wang X."/>
            <person name="Wei L."/>
            <person name="Li C."/>
            <person name="Ma Q."/>
            <person name="Ju M."/>
            <person name="Zhao R."/>
            <person name="Li G."/>
            <person name="Mu C."/>
            <person name="Tian Q."/>
            <person name="Mei H."/>
            <person name="Zhang T."/>
            <person name="Gao T."/>
            <person name="Zhang H."/>
        </authorList>
    </citation>
    <scope>NUCLEOTIDE SEQUENCE</scope>
    <source>
        <strain evidence="1">G02</strain>
    </source>
</reference>
<proteinExistence type="predicted"/>
<dbReference type="AlphaFoldDB" id="A0AAW2K8U8"/>
<evidence type="ECO:0000313" key="1">
    <source>
        <dbReference type="EMBL" id="KAL0303256.1"/>
    </source>
</evidence>